<feature type="compositionally biased region" description="Basic and acidic residues" evidence="1">
    <location>
        <begin position="133"/>
        <end position="143"/>
    </location>
</feature>
<proteinExistence type="predicted"/>
<sequence length="143" mass="15367">MRGSYDQAKEAIELRCGKVLGKRQAEHLVACAAVDIDGFYARRVPTPSTAPTTLVIQVDGKGIAMRPSGLRPATLKAHLKTPRAMRTRLAPGEKPHRKRMATLACVFDADPAPPGARTTSSPRRRAAAASGLRARDRSRGRSG</sequence>
<gene>
    <name evidence="2" type="ORF">FHS40_006425</name>
</gene>
<accession>A0A7W8EXF8</accession>
<dbReference type="Proteomes" id="UP000549009">
    <property type="component" value="Unassembled WGS sequence"/>
</dbReference>
<evidence type="ECO:0000313" key="3">
    <source>
        <dbReference type="Proteomes" id="UP000549009"/>
    </source>
</evidence>
<dbReference type="AlphaFoldDB" id="A0A7W8EXF8"/>
<feature type="compositionally biased region" description="Low complexity" evidence="1">
    <location>
        <begin position="115"/>
        <end position="132"/>
    </location>
</feature>
<reference evidence="2 3" key="1">
    <citation type="submission" date="2020-08" db="EMBL/GenBank/DDBJ databases">
        <title>Genomic Encyclopedia of Type Strains, Phase III (KMG-III): the genomes of soil and plant-associated and newly described type strains.</title>
        <authorList>
            <person name="Whitman W."/>
        </authorList>
    </citation>
    <scope>NUCLEOTIDE SEQUENCE [LARGE SCALE GENOMIC DNA]</scope>
    <source>
        <strain evidence="2 3">CECT 3146</strain>
    </source>
</reference>
<comment type="caution">
    <text evidence="2">The sequence shown here is derived from an EMBL/GenBank/DDBJ whole genome shotgun (WGS) entry which is preliminary data.</text>
</comment>
<evidence type="ECO:0000313" key="2">
    <source>
        <dbReference type="EMBL" id="MBB5107308.1"/>
    </source>
</evidence>
<name>A0A7W8EXF8_STRST</name>
<protein>
    <submittedName>
        <fullName evidence="2">Uncharacterized protein</fullName>
    </submittedName>
</protein>
<organism evidence="2 3">
    <name type="scientific">Streptomyces spectabilis</name>
    <dbReference type="NCBI Taxonomy" id="68270"/>
    <lineage>
        <taxon>Bacteria</taxon>
        <taxon>Bacillati</taxon>
        <taxon>Actinomycetota</taxon>
        <taxon>Actinomycetes</taxon>
        <taxon>Kitasatosporales</taxon>
        <taxon>Streptomycetaceae</taxon>
        <taxon>Streptomyces</taxon>
    </lineage>
</organism>
<feature type="region of interest" description="Disordered" evidence="1">
    <location>
        <begin position="108"/>
        <end position="143"/>
    </location>
</feature>
<keyword evidence="3" id="KW-1185">Reference proteome</keyword>
<evidence type="ECO:0000256" key="1">
    <source>
        <dbReference type="SAM" id="MobiDB-lite"/>
    </source>
</evidence>
<dbReference type="EMBL" id="JACHJD010000013">
    <property type="protein sequence ID" value="MBB5107308.1"/>
    <property type="molecule type" value="Genomic_DNA"/>
</dbReference>